<feature type="transmembrane region" description="Helical" evidence="11">
    <location>
        <begin position="164"/>
        <end position="185"/>
    </location>
</feature>
<evidence type="ECO:0000256" key="7">
    <source>
        <dbReference type="ARBA" id="ARBA00022737"/>
    </source>
</evidence>
<dbReference type="InterPro" id="IPR000425">
    <property type="entry name" value="MIP"/>
</dbReference>
<comment type="subcellular location">
    <subcellularLocation>
        <location evidence="1">Membrane</location>
        <topology evidence="1">Multi-pass membrane protein</topology>
    </subcellularLocation>
</comment>
<evidence type="ECO:0000256" key="9">
    <source>
        <dbReference type="ARBA" id="ARBA00023136"/>
    </source>
</evidence>
<dbReference type="Pfam" id="PF00230">
    <property type="entry name" value="MIP"/>
    <property type="match status" value="1"/>
</dbReference>
<dbReference type="PROSITE" id="PS51257">
    <property type="entry name" value="PROKAR_LIPOPROTEIN"/>
    <property type="match status" value="1"/>
</dbReference>
<dbReference type="GO" id="GO:0015267">
    <property type="term" value="F:channel activity"/>
    <property type="evidence" value="ECO:0007669"/>
    <property type="project" value="InterPro"/>
</dbReference>
<feature type="transmembrane region" description="Helical" evidence="11">
    <location>
        <begin position="39"/>
        <end position="60"/>
    </location>
</feature>
<evidence type="ECO:0000256" key="5">
    <source>
        <dbReference type="ARBA" id="ARBA00022519"/>
    </source>
</evidence>
<organism evidence="12 13">
    <name type="scientific">Trinickia dabaoshanensis</name>
    <dbReference type="NCBI Taxonomy" id="564714"/>
    <lineage>
        <taxon>Bacteria</taxon>
        <taxon>Pseudomonadati</taxon>
        <taxon>Pseudomonadota</taxon>
        <taxon>Betaproteobacteria</taxon>
        <taxon>Burkholderiales</taxon>
        <taxon>Burkholderiaceae</taxon>
        <taxon>Trinickia</taxon>
    </lineage>
</organism>
<dbReference type="InterPro" id="IPR022357">
    <property type="entry name" value="MIP_CS"/>
</dbReference>
<evidence type="ECO:0000256" key="6">
    <source>
        <dbReference type="ARBA" id="ARBA00022692"/>
    </source>
</evidence>
<evidence type="ECO:0000256" key="1">
    <source>
        <dbReference type="ARBA" id="ARBA00004141"/>
    </source>
</evidence>
<keyword evidence="3 10" id="KW-0813">Transport</keyword>
<dbReference type="InterPro" id="IPR034294">
    <property type="entry name" value="Aquaporin_transptr"/>
</dbReference>
<dbReference type="NCBIfam" id="TIGR00861">
    <property type="entry name" value="MIP"/>
    <property type="match status" value="1"/>
</dbReference>
<dbReference type="OrthoDB" id="9807293at2"/>
<reference evidence="12 13" key="1">
    <citation type="submission" date="2018-01" db="EMBL/GenBank/DDBJ databases">
        <title>Whole genome analyses suggest that Burkholderia sensu lato contains two further novel genera in the rhizoxinica-symbiotica group Mycetohabitans gen. nov., and Trinickia gen. nov.: implications for the evolution of diazotrophy and nodulation in the Burkholderiaceae.</title>
        <authorList>
            <person name="Estrada-de los Santos P."/>
            <person name="Palmer M."/>
            <person name="Chavez-Ramirez B."/>
            <person name="Beukes C."/>
            <person name="Steenkamp E.T."/>
            <person name="Hirsch A.M."/>
            <person name="Manyaka P."/>
            <person name="Maluk M."/>
            <person name="Lafos M."/>
            <person name="Crook M."/>
            <person name="Gross E."/>
            <person name="Simon M.F."/>
            <person name="Bueno dos Reis Junior F."/>
            <person name="Poole P.S."/>
            <person name="Venter S.N."/>
            <person name="James E.K."/>
        </authorList>
    </citation>
    <scope>NUCLEOTIDE SEQUENCE [LARGE SCALE GENOMIC DNA]</scope>
    <source>
        <strain evidence="12 13">GIMN1.004</strain>
    </source>
</reference>
<proteinExistence type="inferred from homology"/>
<sequence>MQALQRYVAELIGAFWLVLCGCGSALIAANFHASAGSGGIGLVGVSFAFGLAVATMIYAIGPVSGGHMNPAVTIGLTVAGRFESKHVVPYVVAQVIGAIAAAFVLKVIVSGAPGFDAASGFASNGFANRSPGQYSMQAAFLCEAVMTAFFVFVVLGVTDKRAPAGFAGLVIGLCLTLIHLVTIPVTGTSVNPARSTGPALVAGGPALDQLWLFWLAPIVGAIVAAVIYPLVVGDANASARPQRAALASDEQGVAARGD</sequence>
<dbReference type="SUPFAM" id="SSF81338">
    <property type="entry name" value="Aquaporin-like"/>
    <property type="match status" value="1"/>
</dbReference>
<keyword evidence="9 11" id="KW-0472">Membrane</keyword>
<dbReference type="NCBIfam" id="NF003838">
    <property type="entry name" value="PRK05420.1"/>
    <property type="match status" value="1"/>
</dbReference>
<evidence type="ECO:0000256" key="4">
    <source>
        <dbReference type="ARBA" id="ARBA00022475"/>
    </source>
</evidence>
<dbReference type="PRINTS" id="PR00783">
    <property type="entry name" value="MINTRINSICP"/>
</dbReference>
<dbReference type="AlphaFoldDB" id="A0A2N7VT85"/>
<dbReference type="Proteomes" id="UP000235616">
    <property type="component" value="Unassembled WGS sequence"/>
</dbReference>
<evidence type="ECO:0000256" key="11">
    <source>
        <dbReference type="SAM" id="Phobius"/>
    </source>
</evidence>
<name>A0A2N7VT85_9BURK</name>
<keyword evidence="7" id="KW-0677">Repeat</keyword>
<dbReference type="PANTHER" id="PTHR45724">
    <property type="entry name" value="AQUAPORIN NIP2-1"/>
    <property type="match status" value="1"/>
</dbReference>
<feature type="transmembrane region" description="Helical" evidence="11">
    <location>
        <begin position="138"/>
        <end position="157"/>
    </location>
</feature>
<dbReference type="Gene3D" id="1.20.1080.10">
    <property type="entry name" value="Glycerol uptake facilitator protein"/>
    <property type="match status" value="1"/>
</dbReference>
<dbReference type="EMBL" id="PNYA01000008">
    <property type="protein sequence ID" value="PMS20358.1"/>
    <property type="molecule type" value="Genomic_DNA"/>
</dbReference>
<evidence type="ECO:0000256" key="2">
    <source>
        <dbReference type="ARBA" id="ARBA00006175"/>
    </source>
</evidence>
<keyword evidence="5" id="KW-0997">Cell inner membrane</keyword>
<dbReference type="PROSITE" id="PS00221">
    <property type="entry name" value="MIP"/>
    <property type="match status" value="1"/>
</dbReference>
<keyword evidence="6 10" id="KW-0812">Transmembrane</keyword>
<dbReference type="GO" id="GO:0016020">
    <property type="term" value="C:membrane"/>
    <property type="evidence" value="ECO:0007669"/>
    <property type="project" value="UniProtKB-SubCell"/>
</dbReference>
<comment type="caution">
    <text evidence="12">The sequence shown here is derived from an EMBL/GenBank/DDBJ whole genome shotgun (WGS) entry which is preliminary data.</text>
</comment>
<keyword evidence="4" id="KW-1003">Cell membrane</keyword>
<dbReference type="PANTHER" id="PTHR45724:SF13">
    <property type="entry name" value="AQUAPORIN NIP1-1-RELATED"/>
    <property type="match status" value="1"/>
</dbReference>
<evidence type="ECO:0000313" key="12">
    <source>
        <dbReference type="EMBL" id="PMS20358.1"/>
    </source>
</evidence>
<keyword evidence="13" id="KW-1185">Reference proteome</keyword>
<evidence type="ECO:0000256" key="8">
    <source>
        <dbReference type="ARBA" id="ARBA00022989"/>
    </source>
</evidence>
<evidence type="ECO:0000313" key="13">
    <source>
        <dbReference type="Proteomes" id="UP000235616"/>
    </source>
</evidence>
<accession>A0A2N7VT85</accession>
<dbReference type="InterPro" id="IPR023271">
    <property type="entry name" value="Aquaporin-like"/>
</dbReference>
<dbReference type="RefSeq" id="WP_102645338.1">
    <property type="nucleotide sequence ID" value="NZ_PNYA01000008.1"/>
</dbReference>
<dbReference type="CDD" id="cd00333">
    <property type="entry name" value="MIP"/>
    <property type="match status" value="1"/>
</dbReference>
<keyword evidence="8 11" id="KW-1133">Transmembrane helix</keyword>
<comment type="similarity">
    <text evidence="2 10">Belongs to the MIP/aquaporin (TC 1.A.8) family.</text>
</comment>
<gene>
    <name evidence="12" type="ORF">C0Z18_10445</name>
</gene>
<feature type="transmembrane region" description="Helical" evidence="11">
    <location>
        <begin position="87"/>
        <end position="109"/>
    </location>
</feature>
<evidence type="ECO:0000256" key="10">
    <source>
        <dbReference type="RuleBase" id="RU000477"/>
    </source>
</evidence>
<feature type="transmembrane region" description="Helical" evidence="11">
    <location>
        <begin position="211"/>
        <end position="233"/>
    </location>
</feature>
<protein>
    <submittedName>
        <fullName evidence="12">Aquaporin Z</fullName>
    </submittedName>
</protein>
<evidence type="ECO:0000256" key="3">
    <source>
        <dbReference type="ARBA" id="ARBA00022448"/>
    </source>
</evidence>
<dbReference type="FunFam" id="1.20.1080.10:FF:000007">
    <property type="entry name" value="Aquaporin Z"/>
    <property type="match status" value="1"/>
</dbReference>
<feature type="transmembrane region" description="Helical" evidence="11">
    <location>
        <begin position="12"/>
        <end position="33"/>
    </location>
</feature>